<sequence>MELPVTADATATERNRAARVHELAEEYRTVTYRRTDQMFAGLLLLQWLAMIGLALGVSPRTWAGIASYTHPHVWAAVGLGGLVVALPVLLALTRPGRAHTRHVIAAAQMLSGGLLIHLTGGRLETHFHVFGSLAFLSFYRDWRVLLTGSGVTILDHLVRGLAWPESVYGVTTGTDWRWAEHTGWVVFIDLFLVYACWRGDRDLVRTAEREAELEAARATVEDRVRRRTEELWQTEERFRRAFDDAATGMALVAPDGGFIRVNRSLCEIVGYSGAELLASRFQEITHPDDLDADLALAESTLSGRVSTYQIEKRYRHRDGQFVWVLLCVSLVRDTAGTPLHFVAQIQDITARKRAEAELAAVTSQMRLILNSTGEGIYGIGTDGVCTFVNRAASETLGYAPDDLVGRNMHDTLHHTRPDGSPYPALDCPILRAFRAGAGSRVASEVFWRKDGTALPIEYSSFPMIEGATTVGAVITFRDITARKRQEEALLASEERYRTLATHSPVGIFQSDATGARVYHNDQWCRMTGMSAERAAGAGWLTAIHPADRARVHAAWEQVRTGGGSAELEYRFVRPTGEAVWVLGRTVALRGATGTRDGYIGIVADVSALKRAQEAAEAATRAKSEFLANMSHEIRTPMNGILGMTDLVLETDLTAEQRECIGLVKSSADALLTVINDILDFSKIEAGKLDLEPLPFSVRDVVGDALKALAGRAHAKGLELTCDAAADVPDQLVGDAHRLRQVLTNLVGNAIKFTDRGEVVVRFEQAAEPGDAVRLRFSVSDTGIGIPADKLRAVFEPFTQADGSTTRKYGGTGLGLTICQRLVELMGGRVWAESEPGTGSTFFFEVRLERATSAAEPVAEVPADLEGVTVLVVDDNGTNRRVLAEMVRNWGARPTCAAGGREALDALRWAAAQGDPFPLVLLDGMMPGMDGFMVAERIGRDPALAQTTILMLTSADHPGDAARCRALGLAAYLVKPVKPGDLNRTIRAALADPGSSAIGRMQLAAPATPAAAVAPTTRPLRVLIAEDNPVNQRVIVRLLEKGGHAVTVTCNGRQVLAALDREAFDVVLMDVQMPEMDGFETTKAIRDREAGGRRRTPIVAMTAHAMKGDRERCLAAGVDDYLSKPVQRSELQRVLDWAAGLLAVSVATRTPVPRDAPPALDRAAAVEQLGGDEGLFAEVAVIFQSDSRNLLNDIRDAVKAGDATAVQRAAHGLKGAAGYVGGKPAADAAAALEKIGASGDLGAAPRALDVLTTEIERLTAALGDAPAPVA</sequence>
<evidence type="ECO:0000256" key="15">
    <source>
        <dbReference type="ARBA" id="ARBA00068150"/>
    </source>
</evidence>
<dbReference type="Gene3D" id="3.30.450.20">
    <property type="entry name" value="PAS domain"/>
    <property type="match status" value="3"/>
</dbReference>
<feature type="domain" description="Response regulatory" evidence="20">
    <location>
        <begin position="1020"/>
        <end position="1138"/>
    </location>
</feature>
<dbReference type="InterPro" id="IPR000014">
    <property type="entry name" value="PAS"/>
</dbReference>
<dbReference type="SUPFAM" id="SSF55785">
    <property type="entry name" value="PYP-like sensor domain (PAS domain)"/>
    <property type="match status" value="3"/>
</dbReference>
<evidence type="ECO:0000313" key="25">
    <source>
        <dbReference type="Proteomes" id="UP000503447"/>
    </source>
</evidence>
<dbReference type="SMART" id="SM00448">
    <property type="entry name" value="REC"/>
    <property type="match status" value="2"/>
</dbReference>
<dbReference type="EMBL" id="CP053452">
    <property type="protein sequence ID" value="QJX00819.1"/>
    <property type="molecule type" value="Genomic_DNA"/>
</dbReference>
<evidence type="ECO:0000256" key="6">
    <source>
        <dbReference type="ARBA" id="ARBA00022679"/>
    </source>
</evidence>
<dbReference type="Pfam" id="PF00072">
    <property type="entry name" value="Response_reg"/>
    <property type="match status" value="2"/>
</dbReference>
<dbReference type="PANTHER" id="PTHR45339">
    <property type="entry name" value="HYBRID SIGNAL TRANSDUCTION HISTIDINE KINASE J"/>
    <property type="match status" value="1"/>
</dbReference>
<evidence type="ECO:0000259" key="20">
    <source>
        <dbReference type="PROSITE" id="PS50110"/>
    </source>
</evidence>
<evidence type="ECO:0000256" key="13">
    <source>
        <dbReference type="ARBA" id="ARBA00023136"/>
    </source>
</evidence>
<evidence type="ECO:0000256" key="14">
    <source>
        <dbReference type="ARBA" id="ARBA00064003"/>
    </source>
</evidence>
<dbReference type="GO" id="GO:0005886">
    <property type="term" value="C:plasma membrane"/>
    <property type="evidence" value="ECO:0007669"/>
    <property type="project" value="UniProtKB-SubCell"/>
</dbReference>
<dbReference type="NCBIfam" id="TIGR00229">
    <property type="entry name" value="sensory_box"/>
    <property type="match status" value="3"/>
</dbReference>
<name>A0A6M5Z3H7_9BACT</name>
<evidence type="ECO:0000259" key="23">
    <source>
        <dbReference type="PROSITE" id="PS50894"/>
    </source>
</evidence>
<dbReference type="SUPFAM" id="SSF47226">
    <property type="entry name" value="Histidine-containing phosphotransfer domain, HPT domain"/>
    <property type="match status" value="1"/>
</dbReference>
<gene>
    <name evidence="24" type="ORF">FTUN_8457</name>
</gene>
<keyword evidence="4" id="KW-1003">Cell membrane</keyword>
<dbReference type="InterPro" id="IPR035965">
    <property type="entry name" value="PAS-like_dom_sf"/>
</dbReference>
<dbReference type="CDD" id="cd17546">
    <property type="entry name" value="REC_hyHK_CKI1_RcsC-like"/>
    <property type="match status" value="1"/>
</dbReference>
<dbReference type="AlphaFoldDB" id="A0A6M5Z3H7"/>
<keyword evidence="6" id="KW-0808">Transferase</keyword>
<dbReference type="InterPro" id="IPR008207">
    <property type="entry name" value="Sig_transdc_His_kin_Hpt_dom"/>
</dbReference>
<evidence type="ECO:0000256" key="7">
    <source>
        <dbReference type="ARBA" id="ARBA00022692"/>
    </source>
</evidence>
<dbReference type="EC" id="2.7.13.3" evidence="3"/>
<organism evidence="24 25">
    <name type="scientific">Frigoriglobus tundricola</name>
    <dbReference type="NCBI Taxonomy" id="2774151"/>
    <lineage>
        <taxon>Bacteria</taxon>
        <taxon>Pseudomonadati</taxon>
        <taxon>Planctomycetota</taxon>
        <taxon>Planctomycetia</taxon>
        <taxon>Gemmatales</taxon>
        <taxon>Gemmataceae</taxon>
        <taxon>Frigoriglobus</taxon>
    </lineage>
</organism>
<keyword evidence="10" id="KW-0067">ATP-binding</keyword>
<dbReference type="InterPro" id="IPR036641">
    <property type="entry name" value="HPT_dom_sf"/>
</dbReference>
<feature type="domain" description="Histidine kinase" evidence="19">
    <location>
        <begin position="628"/>
        <end position="849"/>
    </location>
</feature>
<accession>A0A6M5Z3H7</accession>
<evidence type="ECO:0000256" key="12">
    <source>
        <dbReference type="ARBA" id="ARBA00023012"/>
    </source>
</evidence>
<dbReference type="FunFam" id="1.10.287.130:FF:000002">
    <property type="entry name" value="Two-component osmosensing histidine kinase"/>
    <property type="match status" value="1"/>
</dbReference>
<feature type="transmembrane region" description="Helical" evidence="18">
    <location>
        <begin position="38"/>
        <end position="57"/>
    </location>
</feature>
<dbReference type="SUPFAM" id="SSF47384">
    <property type="entry name" value="Homodimeric domain of signal transducing histidine kinase"/>
    <property type="match status" value="1"/>
</dbReference>
<feature type="transmembrane region" description="Helical" evidence="18">
    <location>
        <begin position="72"/>
        <end position="92"/>
    </location>
</feature>
<dbReference type="Gene3D" id="3.30.565.10">
    <property type="entry name" value="Histidine kinase-like ATPase, C-terminal domain"/>
    <property type="match status" value="1"/>
</dbReference>
<dbReference type="Pfam" id="PF02518">
    <property type="entry name" value="HATPase_c"/>
    <property type="match status" value="1"/>
</dbReference>
<dbReference type="InterPro" id="IPR005467">
    <property type="entry name" value="His_kinase_dom"/>
</dbReference>
<dbReference type="KEGG" id="ftj:FTUN_8457"/>
<dbReference type="Gene3D" id="1.10.287.130">
    <property type="match status" value="1"/>
</dbReference>
<keyword evidence="11 18" id="KW-1133">Transmembrane helix</keyword>
<keyword evidence="25" id="KW-1185">Reference proteome</keyword>
<dbReference type="InterPro" id="IPR001789">
    <property type="entry name" value="Sig_transdc_resp-reg_receiver"/>
</dbReference>
<evidence type="ECO:0000256" key="11">
    <source>
        <dbReference type="ARBA" id="ARBA00022989"/>
    </source>
</evidence>
<feature type="domain" description="PAS" evidence="21">
    <location>
        <begin position="492"/>
        <end position="562"/>
    </location>
</feature>
<proteinExistence type="predicted"/>
<dbReference type="InterPro" id="IPR004358">
    <property type="entry name" value="Sig_transdc_His_kin-like_C"/>
</dbReference>
<dbReference type="SMART" id="SM00086">
    <property type="entry name" value="PAC"/>
    <property type="match status" value="3"/>
</dbReference>
<dbReference type="PRINTS" id="PR00344">
    <property type="entry name" value="BCTRLSENSOR"/>
</dbReference>
<dbReference type="SMART" id="SM00073">
    <property type="entry name" value="HPT"/>
    <property type="match status" value="1"/>
</dbReference>
<comment type="subunit">
    <text evidence="14">At low DSF concentrations, interacts with RpfF.</text>
</comment>
<dbReference type="SMART" id="SM00091">
    <property type="entry name" value="PAS"/>
    <property type="match status" value="3"/>
</dbReference>
<dbReference type="CDD" id="cd16922">
    <property type="entry name" value="HATPase_EvgS-ArcB-TorS-like"/>
    <property type="match status" value="1"/>
</dbReference>
<dbReference type="Pfam" id="PF00989">
    <property type="entry name" value="PAS"/>
    <property type="match status" value="1"/>
</dbReference>
<dbReference type="InterPro" id="IPR013767">
    <property type="entry name" value="PAS_fold"/>
</dbReference>
<evidence type="ECO:0000313" key="24">
    <source>
        <dbReference type="EMBL" id="QJX00819.1"/>
    </source>
</evidence>
<evidence type="ECO:0000259" key="21">
    <source>
        <dbReference type="PROSITE" id="PS50112"/>
    </source>
</evidence>
<feature type="modified residue" description="4-aspartylphosphate" evidence="17">
    <location>
        <position position="922"/>
    </location>
</feature>
<keyword evidence="9" id="KW-0418">Kinase</keyword>
<dbReference type="InterPro" id="IPR036890">
    <property type="entry name" value="HATPase_C_sf"/>
</dbReference>
<feature type="modified residue" description="4-aspartylphosphate" evidence="17">
    <location>
        <position position="1069"/>
    </location>
</feature>
<feature type="domain" description="Response regulatory" evidence="20">
    <location>
        <begin position="868"/>
        <end position="989"/>
    </location>
</feature>
<dbReference type="SUPFAM" id="SSF55874">
    <property type="entry name" value="ATPase domain of HSP90 chaperone/DNA topoisomerase II/histidine kinase"/>
    <property type="match status" value="1"/>
</dbReference>
<feature type="domain" description="PAC" evidence="22">
    <location>
        <begin position="565"/>
        <end position="617"/>
    </location>
</feature>
<dbReference type="InterPro" id="IPR000700">
    <property type="entry name" value="PAS-assoc_C"/>
</dbReference>
<dbReference type="SMART" id="SM00387">
    <property type="entry name" value="HATPase_c"/>
    <property type="match status" value="1"/>
</dbReference>
<feature type="modified residue" description="Phosphohistidine" evidence="16">
    <location>
        <position position="1210"/>
    </location>
</feature>
<dbReference type="GO" id="GO:0005524">
    <property type="term" value="F:ATP binding"/>
    <property type="evidence" value="ECO:0007669"/>
    <property type="project" value="UniProtKB-KW"/>
</dbReference>
<dbReference type="GO" id="GO:0006355">
    <property type="term" value="P:regulation of DNA-templated transcription"/>
    <property type="evidence" value="ECO:0007669"/>
    <property type="project" value="InterPro"/>
</dbReference>
<evidence type="ECO:0000256" key="9">
    <source>
        <dbReference type="ARBA" id="ARBA00022777"/>
    </source>
</evidence>
<evidence type="ECO:0000256" key="16">
    <source>
        <dbReference type="PROSITE-ProRule" id="PRU00110"/>
    </source>
</evidence>
<evidence type="ECO:0000256" key="2">
    <source>
        <dbReference type="ARBA" id="ARBA00004651"/>
    </source>
</evidence>
<dbReference type="Pfam" id="PF01627">
    <property type="entry name" value="Hpt"/>
    <property type="match status" value="1"/>
</dbReference>
<dbReference type="InterPro" id="IPR003661">
    <property type="entry name" value="HisK_dim/P_dom"/>
</dbReference>
<dbReference type="InterPro" id="IPR003594">
    <property type="entry name" value="HATPase_dom"/>
</dbReference>
<dbReference type="CDD" id="cd00088">
    <property type="entry name" value="HPT"/>
    <property type="match status" value="1"/>
</dbReference>
<dbReference type="GO" id="GO:0000155">
    <property type="term" value="F:phosphorelay sensor kinase activity"/>
    <property type="evidence" value="ECO:0007669"/>
    <property type="project" value="InterPro"/>
</dbReference>
<keyword evidence="13 18" id="KW-0472">Membrane</keyword>
<comment type="subcellular location">
    <subcellularLocation>
        <location evidence="2">Cell membrane</location>
        <topology evidence="2">Multi-pass membrane protein</topology>
    </subcellularLocation>
</comment>
<keyword evidence="8" id="KW-0547">Nucleotide-binding</keyword>
<dbReference type="SMART" id="SM00388">
    <property type="entry name" value="HisKA"/>
    <property type="match status" value="1"/>
</dbReference>
<dbReference type="Pfam" id="PF00512">
    <property type="entry name" value="HisKA"/>
    <property type="match status" value="1"/>
</dbReference>
<reference evidence="25" key="1">
    <citation type="submission" date="2020-05" db="EMBL/GenBank/DDBJ databases">
        <title>Frigoriglobus tundricola gen. nov., sp. nov., a psychrotolerant cellulolytic planctomycete of the family Gemmataceae with two divergent copies of 16S rRNA gene.</title>
        <authorList>
            <person name="Kulichevskaya I.S."/>
            <person name="Ivanova A.A."/>
            <person name="Naumoff D.G."/>
            <person name="Beletsky A.V."/>
            <person name="Rijpstra W.I.C."/>
            <person name="Sinninghe Damste J.S."/>
            <person name="Mardanov A.V."/>
            <person name="Ravin N.V."/>
            <person name="Dedysh S.N."/>
        </authorList>
    </citation>
    <scope>NUCLEOTIDE SEQUENCE [LARGE SCALE GENOMIC DNA]</scope>
    <source>
        <strain evidence="25">PL17</strain>
    </source>
</reference>
<keyword evidence="5 17" id="KW-0597">Phosphoprotein</keyword>
<protein>
    <recommendedName>
        <fullName evidence="15">Sensory/regulatory protein RpfC</fullName>
        <ecNumber evidence="3">2.7.13.3</ecNumber>
    </recommendedName>
</protein>
<dbReference type="PANTHER" id="PTHR45339:SF1">
    <property type="entry name" value="HYBRID SIGNAL TRANSDUCTION HISTIDINE KINASE J"/>
    <property type="match status" value="1"/>
</dbReference>
<evidence type="ECO:0000256" key="10">
    <source>
        <dbReference type="ARBA" id="ARBA00022840"/>
    </source>
</evidence>
<evidence type="ECO:0000256" key="4">
    <source>
        <dbReference type="ARBA" id="ARBA00022475"/>
    </source>
</evidence>
<evidence type="ECO:0000256" key="1">
    <source>
        <dbReference type="ARBA" id="ARBA00000085"/>
    </source>
</evidence>
<dbReference type="PROSITE" id="PS50113">
    <property type="entry name" value="PAC"/>
    <property type="match status" value="2"/>
</dbReference>
<evidence type="ECO:0000256" key="3">
    <source>
        <dbReference type="ARBA" id="ARBA00012438"/>
    </source>
</evidence>
<dbReference type="Gene3D" id="1.20.120.160">
    <property type="entry name" value="HPT domain"/>
    <property type="match status" value="1"/>
</dbReference>
<comment type="catalytic activity">
    <reaction evidence="1">
        <text>ATP + protein L-histidine = ADP + protein N-phospho-L-histidine.</text>
        <dbReference type="EC" id="2.7.13.3"/>
    </reaction>
</comment>
<feature type="domain" description="PAC" evidence="22">
    <location>
        <begin position="308"/>
        <end position="360"/>
    </location>
</feature>
<evidence type="ECO:0000259" key="22">
    <source>
        <dbReference type="PROSITE" id="PS50113"/>
    </source>
</evidence>
<evidence type="ECO:0000256" key="5">
    <source>
        <dbReference type="ARBA" id="ARBA00022553"/>
    </source>
</evidence>
<feature type="domain" description="HPt" evidence="23">
    <location>
        <begin position="1171"/>
        <end position="1264"/>
    </location>
</feature>
<dbReference type="PROSITE" id="PS50894">
    <property type="entry name" value="HPT"/>
    <property type="match status" value="1"/>
</dbReference>
<feature type="domain" description="PAS" evidence="21">
    <location>
        <begin position="361"/>
        <end position="413"/>
    </location>
</feature>
<keyword evidence="12" id="KW-0902">Two-component regulatory system</keyword>
<dbReference type="FunFam" id="3.30.565.10:FF:000010">
    <property type="entry name" value="Sensor histidine kinase RcsC"/>
    <property type="match status" value="1"/>
</dbReference>
<dbReference type="InterPro" id="IPR001610">
    <property type="entry name" value="PAC"/>
</dbReference>
<dbReference type="CDD" id="cd00082">
    <property type="entry name" value="HisKA"/>
    <property type="match status" value="1"/>
</dbReference>
<dbReference type="PROSITE" id="PS50109">
    <property type="entry name" value="HIS_KIN"/>
    <property type="match status" value="1"/>
</dbReference>
<dbReference type="Gene3D" id="3.40.50.2300">
    <property type="match status" value="2"/>
</dbReference>
<evidence type="ECO:0000256" key="18">
    <source>
        <dbReference type="SAM" id="Phobius"/>
    </source>
</evidence>
<dbReference type="CDD" id="cd00130">
    <property type="entry name" value="PAS"/>
    <property type="match status" value="3"/>
</dbReference>
<dbReference type="InterPro" id="IPR013655">
    <property type="entry name" value="PAS_fold_3"/>
</dbReference>
<dbReference type="InterPro" id="IPR036097">
    <property type="entry name" value="HisK_dim/P_sf"/>
</dbReference>
<keyword evidence="7 18" id="KW-0812">Transmembrane</keyword>
<dbReference type="PROSITE" id="PS50112">
    <property type="entry name" value="PAS"/>
    <property type="match status" value="3"/>
</dbReference>
<feature type="domain" description="PAS" evidence="21">
    <location>
        <begin position="234"/>
        <end position="304"/>
    </location>
</feature>
<dbReference type="PROSITE" id="PS50110">
    <property type="entry name" value="RESPONSE_REGULATORY"/>
    <property type="match status" value="2"/>
</dbReference>
<evidence type="ECO:0000256" key="17">
    <source>
        <dbReference type="PROSITE-ProRule" id="PRU00169"/>
    </source>
</evidence>
<dbReference type="Pfam" id="PF08447">
    <property type="entry name" value="PAS_3"/>
    <property type="match status" value="2"/>
</dbReference>
<dbReference type="SUPFAM" id="SSF52172">
    <property type="entry name" value="CheY-like"/>
    <property type="match status" value="2"/>
</dbReference>
<evidence type="ECO:0000259" key="19">
    <source>
        <dbReference type="PROSITE" id="PS50109"/>
    </source>
</evidence>
<dbReference type="InterPro" id="IPR011006">
    <property type="entry name" value="CheY-like_superfamily"/>
</dbReference>
<evidence type="ECO:0000256" key="8">
    <source>
        <dbReference type="ARBA" id="ARBA00022741"/>
    </source>
</evidence>
<dbReference type="Proteomes" id="UP000503447">
    <property type="component" value="Chromosome"/>
</dbReference>